<dbReference type="CDD" id="cd04476">
    <property type="entry name" value="RPA1_DBD_C"/>
    <property type="match status" value="1"/>
</dbReference>
<name>A0A0A9XNE1_LYGHE</name>
<evidence type="ECO:0000256" key="2">
    <source>
        <dbReference type="ARBA" id="ARBA00022723"/>
    </source>
</evidence>
<dbReference type="InterPro" id="IPR013955">
    <property type="entry name" value="Rep_factor-A_C"/>
</dbReference>
<keyword evidence="3" id="KW-0863">Zinc-finger</keyword>
<evidence type="ECO:0000256" key="4">
    <source>
        <dbReference type="ARBA" id="ARBA00022833"/>
    </source>
</evidence>
<evidence type="ECO:0000256" key="3">
    <source>
        <dbReference type="ARBA" id="ARBA00022771"/>
    </source>
</evidence>
<dbReference type="GO" id="GO:0003677">
    <property type="term" value="F:DNA binding"/>
    <property type="evidence" value="ECO:0007669"/>
    <property type="project" value="UniProtKB-KW"/>
</dbReference>
<dbReference type="Pfam" id="PF08646">
    <property type="entry name" value="Rep_fac-A_C"/>
    <property type="match status" value="1"/>
</dbReference>
<dbReference type="EMBL" id="GDHC01016410">
    <property type="protein sequence ID" value="JAQ02219.1"/>
    <property type="molecule type" value="Transcribed_RNA"/>
</dbReference>
<evidence type="ECO:0000313" key="7">
    <source>
        <dbReference type="EMBL" id="JAG20358.1"/>
    </source>
</evidence>
<accession>A0A0A9XNE1</accession>
<keyword evidence="2" id="KW-0479">Metal-binding</keyword>
<evidence type="ECO:0000256" key="1">
    <source>
        <dbReference type="ARBA" id="ARBA00005690"/>
    </source>
</evidence>
<gene>
    <name evidence="7" type="primary">RPA1</name>
    <name evidence="7" type="ORF">CM83_23447</name>
    <name evidence="8" type="ORF">g.2004</name>
</gene>
<comment type="similarity">
    <text evidence="1">Belongs to the replication factor A protein 1 family.</text>
</comment>
<dbReference type="InterPro" id="IPR012340">
    <property type="entry name" value="NA-bd_OB-fold"/>
</dbReference>
<protein>
    <submittedName>
        <fullName evidence="7">Replication factor A 51 kDa subunit</fullName>
    </submittedName>
    <submittedName>
        <fullName evidence="8">Replication factor A subunit</fullName>
    </submittedName>
</protein>
<proteinExistence type="inferred from homology"/>
<keyword evidence="5" id="KW-0238">DNA-binding</keyword>
<evidence type="ECO:0000313" key="8">
    <source>
        <dbReference type="EMBL" id="JAQ02219.1"/>
    </source>
</evidence>
<reference evidence="7" key="1">
    <citation type="journal article" date="2014" name="PLoS ONE">
        <title>Transcriptome-Based Identification of ABC Transporters in the Western Tarnished Plant Bug Lygus hesperus.</title>
        <authorList>
            <person name="Hull J.J."/>
            <person name="Chaney K."/>
            <person name="Geib S.M."/>
            <person name="Fabrick J.A."/>
            <person name="Brent C.S."/>
            <person name="Walsh D."/>
            <person name="Lavine L.C."/>
        </authorList>
    </citation>
    <scope>NUCLEOTIDE SEQUENCE</scope>
</reference>
<dbReference type="Gene3D" id="2.40.50.140">
    <property type="entry name" value="Nucleic acid-binding proteins"/>
    <property type="match status" value="2"/>
</dbReference>
<dbReference type="InterPro" id="IPR047192">
    <property type="entry name" value="Euk_RPA1_DBD_C"/>
</dbReference>
<reference evidence="8" key="3">
    <citation type="journal article" date="2016" name="Gigascience">
        <title>De novo construction of an expanded transcriptome assembly for the western tarnished plant bug, Lygus hesperus.</title>
        <authorList>
            <person name="Tassone E.E."/>
            <person name="Geib S.M."/>
            <person name="Hall B."/>
            <person name="Fabrick J.A."/>
            <person name="Brent C.S."/>
            <person name="Hull J.J."/>
        </authorList>
    </citation>
    <scope>NUCLEOTIDE SEQUENCE</scope>
</reference>
<keyword evidence="4" id="KW-0862">Zinc</keyword>
<dbReference type="GO" id="GO:0008270">
    <property type="term" value="F:zinc ion binding"/>
    <property type="evidence" value="ECO:0007669"/>
    <property type="project" value="UniProtKB-KW"/>
</dbReference>
<dbReference type="SUPFAM" id="SSF50249">
    <property type="entry name" value="Nucleic acid-binding proteins"/>
    <property type="match status" value="1"/>
</dbReference>
<evidence type="ECO:0000256" key="5">
    <source>
        <dbReference type="ARBA" id="ARBA00023125"/>
    </source>
</evidence>
<organism evidence="7">
    <name type="scientific">Lygus hesperus</name>
    <name type="common">Western plant bug</name>
    <dbReference type="NCBI Taxonomy" id="30085"/>
    <lineage>
        <taxon>Eukaryota</taxon>
        <taxon>Metazoa</taxon>
        <taxon>Ecdysozoa</taxon>
        <taxon>Arthropoda</taxon>
        <taxon>Hexapoda</taxon>
        <taxon>Insecta</taxon>
        <taxon>Pterygota</taxon>
        <taxon>Neoptera</taxon>
        <taxon>Paraneoptera</taxon>
        <taxon>Hemiptera</taxon>
        <taxon>Heteroptera</taxon>
        <taxon>Panheteroptera</taxon>
        <taxon>Cimicomorpha</taxon>
        <taxon>Miridae</taxon>
        <taxon>Mirini</taxon>
        <taxon>Lygus</taxon>
    </lineage>
</organism>
<dbReference type="AlphaFoldDB" id="A0A0A9XNE1"/>
<dbReference type="EMBL" id="GBHO01023246">
    <property type="protein sequence ID" value="JAG20358.1"/>
    <property type="molecule type" value="Transcribed_RNA"/>
</dbReference>
<reference evidence="7" key="2">
    <citation type="submission" date="2014-07" db="EMBL/GenBank/DDBJ databases">
        <authorList>
            <person name="Hull J."/>
        </authorList>
    </citation>
    <scope>NUCLEOTIDE SEQUENCE</scope>
</reference>
<evidence type="ECO:0000259" key="6">
    <source>
        <dbReference type="Pfam" id="PF08646"/>
    </source>
</evidence>
<feature type="domain" description="Replication factor A C-terminal" evidence="6">
    <location>
        <begin position="89"/>
        <end position="172"/>
    </location>
</feature>
<sequence length="172" mass="18881">MRQLKVSTFNGVTLTTTFQTKVDINPVDIADVKKLANWYISTNGSNVESLSVATGANSGAGAGGENYRGRKYINDLVAEGLGKGLKADFVDIRCVPIYMKQDTQWYDACPTCHKKVNAEGAQGSQFRCEKCDTTVTPTQRYLISIQVTDNVSQVWLTLFNEAGEEFFGMSAE</sequence>